<proteinExistence type="predicted"/>
<reference evidence="1" key="1">
    <citation type="submission" date="2018-02" db="EMBL/GenBank/DDBJ databases">
        <title>Rhizophora mucronata_Transcriptome.</title>
        <authorList>
            <person name="Meera S.P."/>
            <person name="Sreeshan A."/>
            <person name="Augustine A."/>
        </authorList>
    </citation>
    <scope>NUCLEOTIDE SEQUENCE</scope>
    <source>
        <tissue evidence="1">Leaf</tissue>
    </source>
</reference>
<evidence type="ECO:0000313" key="1">
    <source>
        <dbReference type="EMBL" id="MBX49812.1"/>
    </source>
</evidence>
<accession>A0A2P2P4Z4</accession>
<organism evidence="1">
    <name type="scientific">Rhizophora mucronata</name>
    <name type="common">Asiatic mangrove</name>
    <dbReference type="NCBI Taxonomy" id="61149"/>
    <lineage>
        <taxon>Eukaryota</taxon>
        <taxon>Viridiplantae</taxon>
        <taxon>Streptophyta</taxon>
        <taxon>Embryophyta</taxon>
        <taxon>Tracheophyta</taxon>
        <taxon>Spermatophyta</taxon>
        <taxon>Magnoliopsida</taxon>
        <taxon>eudicotyledons</taxon>
        <taxon>Gunneridae</taxon>
        <taxon>Pentapetalae</taxon>
        <taxon>rosids</taxon>
        <taxon>fabids</taxon>
        <taxon>Malpighiales</taxon>
        <taxon>Rhizophoraceae</taxon>
        <taxon>Rhizophora</taxon>
    </lineage>
</organism>
<sequence length="13" mass="1563">MLMSMASARRYFV</sequence>
<protein>
    <submittedName>
        <fullName evidence="1">Uncharacterized protein</fullName>
    </submittedName>
</protein>
<dbReference type="EMBL" id="GGEC01069328">
    <property type="protein sequence ID" value="MBX49812.1"/>
    <property type="molecule type" value="Transcribed_RNA"/>
</dbReference>
<name>A0A2P2P4Z4_RHIMU</name>